<evidence type="ECO:0000256" key="7">
    <source>
        <dbReference type="SAM" id="Phobius"/>
    </source>
</evidence>
<evidence type="ECO:0000256" key="6">
    <source>
        <dbReference type="SAM" id="MobiDB-lite"/>
    </source>
</evidence>
<dbReference type="InterPro" id="IPR024449">
    <property type="entry name" value="Anti-sigma_RsgI_N"/>
</dbReference>
<keyword evidence="5 7" id="KW-0472">Membrane</keyword>
<dbReference type="Proteomes" id="UP000011919">
    <property type="component" value="Unassembled WGS sequence"/>
</dbReference>
<keyword evidence="2" id="KW-1003">Cell membrane</keyword>
<comment type="caution">
    <text evidence="9">The sequence shown here is derived from an EMBL/GenBank/DDBJ whole genome shotgun (WGS) entry which is preliminary data.</text>
</comment>
<dbReference type="InterPro" id="IPR055431">
    <property type="entry name" value="RsgI_M"/>
</dbReference>
<accession>M7NDJ8</accession>
<dbReference type="PROSITE" id="PS51849">
    <property type="entry name" value="RSGI_N"/>
    <property type="match status" value="1"/>
</dbReference>
<feature type="compositionally biased region" description="Basic and acidic residues" evidence="6">
    <location>
        <begin position="243"/>
        <end position="252"/>
    </location>
</feature>
<feature type="region of interest" description="Disordered" evidence="6">
    <location>
        <begin position="203"/>
        <end position="436"/>
    </location>
</feature>
<evidence type="ECO:0000256" key="1">
    <source>
        <dbReference type="ARBA" id="ARBA00004162"/>
    </source>
</evidence>
<proteinExistence type="predicted"/>
<evidence type="ECO:0000256" key="5">
    <source>
        <dbReference type="ARBA" id="ARBA00023136"/>
    </source>
</evidence>
<dbReference type="GO" id="GO:0005886">
    <property type="term" value="C:plasma membrane"/>
    <property type="evidence" value="ECO:0007669"/>
    <property type="project" value="UniProtKB-SubCell"/>
</dbReference>
<evidence type="ECO:0000256" key="3">
    <source>
        <dbReference type="ARBA" id="ARBA00022692"/>
    </source>
</evidence>
<feature type="domain" description="RsgI N-terminal anti-sigma" evidence="8">
    <location>
        <begin position="8"/>
        <end position="54"/>
    </location>
</feature>
<name>M7NDJ8_9BACL</name>
<sequence length="436" mass="46242">MDARMNKIKGIVVEQNKGSVVILTPDGRFIKGESENREIGSESLVVPSEPEGRLQTFTRKPAAAALLAAAVLILLSALFLPFREPALAFIQLEVNPAVEFGIDSEGKVRELTPLNDDGSALIRTFGDWDGKNVTVLLGRIFAEYGEADRELTVTSVESEDGKLAAIVNRTVHFIRDTAEEEGMLLQFSEADRGMRDRAMSEGVPISRLLNQNDPAVGPSPAKHDQKKTGETEKPSPAGNNGPPKEDSRKPDAVDGPAQDTRPKAAETEKIQPPGNSGQAPGIRKKETPPPASKTQGIPEEKKKPSVQPKGEGQKKPAGPPPEKEVPNGKPEKSAKPEKASPQQGPAIRNNVGNPPAHAGPDRKSTPPGHAGQDKQTGPPAHAGPKQQEKPDGQPGADRESPSKKQEAPEQDHSSNTGQKNKNSGNGKGGNGNGTGL</sequence>
<dbReference type="Pfam" id="PF23750">
    <property type="entry name" value="RsgI_M"/>
    <property type="match status" value="1"/>
</dbReference>
<protein>
    <submittedName>
        <fullName evidence="9">Regulation of sigma I protein</fullName>
    </submittedName>
</protein>
<dbReference type="AlphaFoldDB" id="M7NDJ8"/>
<feature type="compositionally biased region" description="Gly residues" evidence="6">
    <location>
        <begin position="425"/>
        <end position="436"/>
    </location>
</feature>
<organism evidence="9 10">
    <name type="scientific">Bhargavaea cecembensis DSE10</name>
    <dbReference type="NCBI Taxonomy" id="1235279"/>
    <lineage>
        <taxon>Bacteria</taxon>
        <taxon>Bacillati</taxon>
        <taxon>Bacillota</taxon>
        <taxon>Bacilli</taxon>
        <taxon>Bacillales</taxon>
        <taxon>Caryophanaceae</taxon>
        <taxon>Bhargavaea</taxon>
    </lineage>
</organism>
<feature type="compositionally biased region" description="Basic and acidic residues" evidence="6">
    <location>
        <begin position="386"/>
        <end position="412"/>
    </location>
</feature>
<gene>
    <name evidence="9" type="primary">rsgI</name>
    <name evidence="9" type="ORF">C772_02818</name>
</gene>
<dbReference type="STRING" id="1235279.C772_02818"/>
<evidence type="ECO:0000313" key="10">
    <source>
        <dbReference type="Proteomes" id="UP000011919"/>
    </source>
</evidence>
<keyword evidence="10" id="KW-1185">Reference proteome</keyword>
<dbReference type="Pfam" id="PF12791">
    <property type="entry name" value="RsgI_N"/>
    <property type="match status" value="1"/>
</dbReference>
<keyword evidence="3 7" id="KW-0812">Transmembrane</keyword>
<evidence type="ECO:0000259" key="8">
    <source>
        <dbReference type="PROSITE" id="PS51849"/>
    </source>
</evidence>
<feature type="compositionally biased region" description="Low complexity" evidence="6">
    <location>
        <begin position="413"/>
        <end position="424"/>
    </location>
</feature>
<comment type="subcellular location">
    <subcellularLocation>
        <location evidence="1">Cell membrane</location>
        <topology evidence="1">Single-pass membrane protein</topology>
    </subcellularLocation>
</comment>
<feature type="compositionally biased region" description="Basic and acidic residues" evidence="6">
    <location>
        <begin position="321"/>
        <end position="338"/>
    </location>
</feature>
<dbReference type="EMBL" id="AOFT01000019">
    <property type="protein sequence ID" value="EMR05241.1"/>
    <property type="molecule type" value="Genomic_DNA"/>
</dbReference>
<dbReference type="eggNOG" id="ENOG5032YNU">
    <property type="taxonomic scope" value="Bacteria"/>
</dbReference>
<evidence type="ECO:0000256" key="4">
    <source>
        <dbReference type="ARBA" id="ARBA00022989"/>
    </source>
</evidence>
<feature type="compositionally biased region" description="Basic and acidic residues" evidence="6">
    <location>
        <begin position="260"/>
        <end position="269"/>
    </location>
</feature>
<reference evidence="9 10" key="1">
    <citation type="journal article" date="2013" name="Genome Announc.">
        <title>Draft Genome Sequence of Bhargavaea cecembensis Strain DSE10T, Isolated from a Deep-Sea Sediment Sample Collected at a Depth of 5,904 m from the Chagos-Laccadive Ridge System in the Indian Ocean.</title>
        <authorList>
            <person name="Shivaji S."/>
            <person name="Ara S."/>
            <person name="Begum Z."/>
            <person name="Ruth M."/>
            <person name="Singh A."/>
            <person name="Kumar Pinnaka A."/>
        </authorList>
    </citation>
    <scope>NUCLEOTIDE SEQUENCE [LARGE SCALE GENOMIC DNA]</scope>
    <source>
        <strain evidence="9 10">DSE10</strain>
    </source>
</reference>
<feature type="compositionally biased region" description="Basic and acidic residues" evidence="6">
    <location>
        <begin position="221"/>
        <end position="233"/>
    </location>
</feature>
<keyword evidence="4 7" id="KW-1133">Transmembrane helix</keyword>
<evidence type="ECO:0000313" key="9">
    <source>
        <dbReference type="EMBL" id="EMR05241.1"/>
    </source>
</evidence>
<evidence type="ECO:0000256" key="2">
    <source>
        <dbReference type="ARBA" id="ARBA00022475"/>
    </source>
</evidence>
<feature type="transmembrane region" description="Helical" evidence="7">
    <location>
        <begin position="62"/>
        <end position="82"/>
    </location>
</feature>